<dbReference type="InterPro" id="IPR011969">
    <property type="entry name" value="Clan_AA_Asp_peptidase_C"/>
</dbReference>
<dbReference type="InterPro" id="IPR001969">
    <property type="entry name" value="Aspartic_peptidase_AS"/>
</dbReference>
<sequence>MKLPLLASLLSCVALQVQAADISVIGLFPGKAVLVIDGGSPKTYTVGNTVRPGIRLVDVNQTTATFDTEGKKQRIDIGGHVNRIAPSGASSVTLQADGRGHFMVQGQINGGTMRMLVDTGASLIALPAADARRLGIDYRKGQTAYVNTANGVVTAYQVVLNSVKIGDITLNQVDALVQENGLTFALLGMSFLNRTEMRREGEQMVLTKRY</sequence>
<dbReference type="OrthoDB" id="185963at2"/>
<evidence type="ECO:0000313" key="2">
    <source>
        <dbReference type="EMBL" id="CAL61051.1"/>
    </source>
</evidence>
<dbReference type="GO" id="GO:0006508">
    <property type="term" value="P:proteolysis"/>
    <property type="evidence" value="ECO:0007669"/>
    <property type="project" value="InterPro"/>
</dbReference>
<dbReference type="STRING" id="204773.HEAR0864"/>
<dbReference type="PROSITE" id="PS00141">
    <property type="entry name" value="ASP_PROTEASE"/>
    <property type="match status" value="1"/>
</dbReference>
<dbReference type="EMBL" id="CU207211">
    <property type="protein sequence ID" value="CAL61051.1"/>
    <property type="molecule type" value="Genomic_DNA"/>
</dbReference>
<dbReference type="GO" id="GO:0004190">
    <property type="term" value="F:aspartic-type endopeptidase activity"/>
    <property type="evidence" value="ECO:0007669"/>
    <property type="project" value="InterPro"/>
</dbReference>
<dbReference type="NCBIfam" id="TIGR02281">
    <property type="entry name" value="clan_AA_DTGA"/>
    <property type="match status" value="1"/>
</dbReference>
<reference evidence="2 3" key="1">
    <citation type="journal article" date="2007" name="PLoS Genet.">
        <title>A tale of two oxidation states: bacterial colonization of arsenic-rich environments.</title>
        <authorList>
            <person name="Muller D."/>
            <person name="Medigue C."/>
            <person name="Koechler S."/>
            <person name="Barbe V."/>
            <person name="Barakat M."/>
            <person name="Talla E."/>
            <person name="Bonnefoy V."/>
            <person name="Krin E."/>
            <person name="Arsene-Ploetze F."/>
            <person name="Carapito C."/>
            <person name="Chandler M."/>
            <person name="Cournoyer B."/>
            <person name="Cruveiller S."/>
            <person name="Dossat C."/>
            <person name="Duval S."/>
            <person name="Heymann M."/>
            <person name="Leize E."/>
            <person name="Lieutaud A."/>
            <person name="Lievremont D."/>
            <person name="Makita Y."/>
            <person name="Mangenot S."/>
            <person name="Nitschke W."/>
            <person name="Ortet P."/>
            <person name="Perdrial N."/>
            <person name="Schoepp B."/>
            <person name="Siguier N."/>
            <person name="Simeonova D.D."/>
            <person name="Rouy Z."/>
            <person name="Segurens B."/>
            <person name="Turlin E."/>
            <person name="Vallenet D."/>
            <person name="Van Dorsselaer A."/>
            <person name="Weiss S."/>
            <person name="Weissenbach J."/>
            <person name="Lett M.C."/>
            <person name="Danchin A."/>
            <person name="Bertin P.N."/>
        </authorList>
    </citation>
    <scope>NUCLEOTIDE SEQUENCE [LARGE SCALE GENOMIC DNA]</scope>
    <source>
        <strain evidence="3">ULPAs1</strain>
    </source>
</reference>
<evidence type="ECO:0000256" key="1">
    <source>
        <dbReference type="SAM" id="SignalP"/>
    </source>
</evidence>
<dbReference type="Pfam" id="PF13975">
    <property type="entry name" value="gag-asp_proteas"/>
    <property type="match status" value="1"/>
</dbReference>
<protein>
    <recommendedName>
        <fullName evidence="4">TIGR02281 family clan AA aspartic protease</fullName>
    </recommendedName>
</protein>
<dbReference type="Proteomes" id="UP000006697">
    <property type="component" value="Chromosome"/>
</dbReference>
<evidence type="ECO:0008006" key="4">
    <source>
        <dbReference type="Google" id="ProtNLM"/>
    </source>
</evidence>
<dbReference type="KEGG" id="har:HEAR0864"/>
<dbReference type="HOGENOM" id="CLU_104576_0_0_4"/>
<dbReference type="Gene3D" id="2.40.70.10">
    <property type="entry name" value="Acid Proteases"/>
    <property type="match status" value="1"/>
</dbReference>
<gene>
    <name evidence="2" type="ordered locus">HEAR0864</name>
</gene>
<dbReference type="AlphaFoldDB" id="A4G3G4"/>
<dbReference type="SUPFAM" id="SSF50630">
    <property type="entry name" value="Acid proteases"/>
    <property type="match status" value="1"/>
</dbReference>
<evidence type="ECO:0000313" key="3">
    <source>
        <dbReference type="Proteomes" id="UP000006697"/>
    </source>
</evidence>
<organism evidence="2 3">
    <name type="scientific">Herminiimonas arsenicoxydans</name>
    <dbReference type="NCBI Taxonomy" id="204773"/>
    <lineage>
        <taxon>Bacteria</taxon>
        <taxon>Pseudomonadati</taxon>
        <taxon>Pseudomonadota</taxon>
        <taxon>Betaproteobacteria</taxon>
        <taxon>Burkholderiales</taxon>
        <taxon>Oxalobacteraceae</taxon>
        <taxon>Herminiimonas</taxon>
    </lineage>
</organism>
<dbReference type="InterPro" id="IPR034122">
    <property type="entry name" value="Retropepsin-like_bacterial"/>
</dbReference>
<feature type="chain" id="PRO_5002668010" description="TIGR02281 family clan AA aspartic protease" evidence="1">
    <location>
        <begin position="20"/>
        <end position="210"/>
    </location>
</feature>
<dbReference type="InterPro" id="IPR021109">
    <property type="entry name" value="Peptidase_aspartic_dom_sf"/>
</dbReference>
<dbReference type="eggNOG" id="COG3577">
    <property type="taxonomic scope" value="Bacteria"/>
</dbReference>
<proteinExistence type="predicted"/>
<dbReference type="CDD" id="cd05483">
    <property type="entry name" value="retropepsin_like_bacteria"/>
    <property type="match status" value="1"/>
</dbReference>
<keyword evidence="3" id="KW-1185">Reference proteome</keyword>
<keyword evidence="1" id="KW-0732">Signal</keyword>
<accession>A4G3G4</accession>
<feature type="signal peptide" evidence="1">
    <location>
        <begin position="1"/>
        <end position="19"/>
    </location>
</feature>
<name>A4G3G4_HERAR</name>